<evidence type="ECO:0008006" key="4">
    <source>
        <dbReference type="Google" id="ProtNLM"/>
    </source>
</evidence>
<comment type="caution">
    <text evidence="2">The sequence shown here is derived from an EMBL/GenBank/DDBJ whole genome shotgun (WGS) entry which is preliminary data.</text>
</comment>
<keyword evidence="1" id="KW-0732">Signal</keyword>
<feature type="signal peptide" evidence="1">
    <location>
        <begin position="1"/>
        <end position="30"/>
    </location>
</feature>
<dbReference type="EMBL" id="MVFC01000003">
    <property type="protein sequence ID" value="OON81777.1"/>
    <property type="molecule type" value="Genomic_DNA"/>
</dbReference>
<evidence type="ECO:0000256" key="1">
    <source>
        <dbReference type="SAM" id="SignalP"/>
    </source>
</evidence>
<feature type="chain" id="PRO_5012483155" description="DUF4232 domain-containing protein" evidence="1">
    <location>
        <begin position="31"/>
        <end position="157"/>
    </location>
</feature>
<gene>
    <name evidence="2" type="ORF">B1H18_06585</name>
</gene>
<dbReference type="AlphaFoldDB" id="A0A1V4ACX9"/>
<evidence type="ECO:0000313" key="2">
    <source>
        <dbReference type="EMBL" id="OON81777.1"/>
    </source>
</evidence>
<keyword evidence="3" id="KW-1185">Reference proteome</keyword>
<name>A0A1V4ACX9_9ACTN</name>
<dbReference type="Proteomes" id="UP000190539">
    <property type="component" value="Unassembled WGS sequence"/>
</dbReference>
<accession>A0A1V4ACX9</accession>
<sequence length="157" mass="16945">MSMNHRRISATVVLASVAGLLALTGGTSIASPNAATTANGAQARATTRKPCRLPAGYKHFFELHSAKNFQGNTVVRVTPETCEVNTGNDEDVIYTPSGAARSYVFASGATVKVLKDTKTVKVTPKWLVNHELANTPHFSYRLNGRSQITAMEEIYHP</sequence>
<reference evidence="2 3" key="1">
    <citation type="submission" date="2017-02" db="EMBL/GenBank/DDBJ databases">
        <title>Draft Genome Sequence of Streptomyces tsukubaensis F601, a Producer of the immunosuppressant tacrolimus FK506.</title>
        <authorList>
            <person name="Zong G."/>
            <person name="Zhong C."/>
            <person name="Fu J."/>
            <person name="Qin R."/>
            <person name="Cao G."/>
        </authorList>
    </citation>
    <scope>NUCLEOTIDE SEQUENCE [LARGE SCALE GENOMIC DNA]</scope>
    <source>
        <strain evidence="2 3">F601</strain>
    </source>
</reference>
<protein>
    <recommendedName>
        <fullName evidence="4">DUF4232 domain-containing protein</fullName>
    </recommendedName>
</protein>
<evidence type="ECO:0000313" key="3">
    <source>
        <dbReference type="Proteomes" id="UP000190539"/>
    </source>
</evidence>
<proteinExistence type="predicted"/>
<organism evidence="2 3">
    <name type="scientific">Streptomyces tsukubensis</name>
    <dbReference type="NCBI Taxonomy" id="83656"/>
    <lineage>
        <taxon>Bacteria</taxon>
        <taxon>Bacillati</taxon>
        <taxon>Actinomycetota</taxon>
        <taxon>Actinomycetes</taxon>
        <taxon>Kitasatosporales</taxon>
        <taxon>Streptomycetaceae</taxon>
        <taxon>Streptomyces</taxon>
    </lineage>
</organism>